<dbReference type="Proteomes" id="UP000265800">
    <property type="component" value="Unassembled WGS sequence"/>
</dbReference>
<dbReference type="PANTHER" id="PTHR33360:SF2">
    <property type="entry name" value="TRANSPOSASE FOR INSERTION SEQUENCE ELEMENT IS200"/>
    <property type="match status" value="1"/>
</dbReference>
<evidence type="ECO:0000259" key="1">
    <source>
        <dbReference type="SMART" id="SM01321"/>
    </source>
</evidence>
<dbReference type="AlphaFoldDB" id="A0A399EJ09"/>
<accession>A0A399EJ09</accession>
<dbReference type="NCBIfam" id="NF033573">
    <property type="entry name" value="transpos_IS200"/>
    <property type="match status" value="1"/>
</dbReference>
<name>A0A399EJ09_9DEIN</name>
<dbReference type="GO" id="GO:0004803">
    <property type="term" value="F:transposase activity"/>
    <property type="evidence" value="ECO:0007669"/>
    <property type="project" value="InterPro"/>
</dbReference>
<dbReference type="OrthoDB" id="9798161at2"/>
<feature type="domain" description="Transposase IS200-like" evidence="1">
    <location>
        <begin position="11"/>
        <end position="131"/>
    </location>
</feature>
<dbReference type="GO" id="GO:0006313">
    <property type="term" value="P:DNA transposition"/>
    <property type="evidence" value="ECO:0007669"/>
    <property type="project" value="InterPro"/>
</dbReference>
<comment type="caution">
    <text evidence="2">The sequence shown here is derived from an EMBL/GenBank/DDBJ whole genome shotgun (WGS) entry which is preliminary data.</text>
</comment>
<dbReference type="InterPro" id="IPR036515">
    <property type="entry name" value="Transposase_17_sf"/>
</dbReference>
<organism evidence="2 3">
    <name type="scientific">Meiothermus luteus</name>
    <dbReference type="NCBI Taxonomy" id="2026184"/>
    <lineage>
        <taxon>Bacteria</taxon>
        <taxon>Thermotogati</taxon>
        <taxon>Deinococcota</taxon>
        <taxon>Deinococci</taxon>
        <taxon>Thermales</taxon>
        <taxon>Thermaceae</taxon>
        <taxon>Meiothermus</taxon>
    </lineage>
</organism>
<proteinExistence type="predicted"/>
<dbReference type="SUPFAM" id="SSF143422">
    <property type="entry name" value="Transposase IS200-like"/>
    <property type="match status" value="1"/>
</dbReference>
<keyword evidence="3" id="KW-1185">Reference proteome</keyword>
<gene>
    <name evidence="2" type="ORF">Mlute_02595</name>
</gene>
<protein>
    <submittedName>
        <fullName evidence="2">Transposase IS200 like protein</fullName>
    </submittedName>
</protein>
<sequence>MVKLKTANNAAFRLTYHLVLVTKYRRKCLTGVMLEELREKVVQVCEQWGCEMVEFSGEADHVHLLFEATPTIEPAKFVNSLKTVTSRALRKRHAEHLSKFYWKPVLWSGSYAILTAGGAPLEVLKRYIQGQRKPLD</sequence>
<reference evidence="2 3" key="1">
    <citation type="submission" date="2018-08" db="EMBL/GenBank/DDBJ databases">
        <title>Meiothermus luteus KCTC 52599 genome sequencing project.</title>
        <authorList>
            <person name="Da Costa M.S."/>
            <person name="Albuquerque L."/>
            <person name="Raposo P."/>
            <person name="Froufe H.J.C."/>
            <person name="Barroso C.S."/>
            <person name="Egas C."/>
        </authorList>
    </citation>
    <scope>NUCLEOTIDE SEQUENCE [LARGE SCALE GENOMIC DNA]</scope>
    <source>
        <strain evidence="2 3">KCTC 52599</strain>
    </source>
</reference>
<dbReference type="RefSeq" id="WP_119361102.1">
    <property type="nucleotide sequence ID" value="NZ_QWKZ01000122.1"/>
</dbReference>
<dbReference type="GO" id="GO:0003677">
    <property type="term" value="F:DNA binding"/>
    <property type="evidence" value="ECO:0007669"/>
    <property type="project" value="InterPro"/>
</dbReference>
<dbReference type="PANTHER" id="PTHR33360">
    <property type="entry name" value="TRANSPOSASE FOR INSERTION SEQUENCE ELEMENT IS200"/>
    <property type="match status" value="1"/>
</dbReference>
<dbReference type="InterPro" id="IPR002686">
    <property type="entry name" value="Transposase_17"/>
</dbReference>
<dbReference type="EMBL" id="QWKZ01000122">
    <property type="protein sequence ID" value="RIH82131.1"/>
    <property type="molecule type" value="Genomic_DNA"/>
</dbReference>
<dbReference type="SMART" id="SM01321">
    <property type="entry name" value="Y1_Tnp"/>
    <property type="match status" value="1"/>
</dbReference>
<evidence type="ECO:0000313" key="2">
    <source>
        <dbReference type="EMBL" id="RIH82131.1"/>
    </source>
</evidence>
<dbReference type="Gene3D" id="3.30.70.1290">
    <property type="entry name" value="Transposase IS200-like"/>
    <property type="match status" value="1"/>
</dbReference>
<dbReference type="Pfam" id="PF01797">
    <property type="entry name" value="Y1_Tnp"/>
    <property type="match status" value="1"/>
</dbReference>
<evidence type="ECO:0000313" key="3">
    <source>
        <dbReference type="Proteomes" id="UP000265800"/>
    </source>
</evidence>